<dbReference type="Proteomes" id="UP000233256">
    <property type="component" value="Unassembled WGS sequence"/>
</dbReference>
<dbReference type="InterPro" id="IPR018656">
    <property type="entry name" value="DUF2087"/>
</dbReference>
<dbReference type="Pfam" id="PF09860">
    <property type="entry name" value="DUF2087"/>
    <property type="match status" value="1"/>
</dbReference>
<dbReference type="AlphaFoldDB" id="A0A2N1PRU1"/>
<sequence length="253" mass="29098">MKAISEVFWKASVEEIGRGYVESLESDSYICLICGRSFESGMVFSDEGRFYTAEKFIRRHVEQEHGGVFDFLLGLNRKFTGLTDLQKKLLKFFQVGLKDSEILSRLGGGSASTIRNHRFTLREKEKQAKVFLAIMSLMDKGDRKTDFVDSHISATIVDERFAITHDEYEGFIGKYFPEGADGPLREFPSKQKRKVAVLRNLMNRFDAGLHYSESEVNAILEAAYPDYVTLRRYLIEYGFMDRLPDGSDYWVMP</sequence>
<accession>A0A2N1PRU1</accession>
<protein>
    <submittedName>
        <fullName evidence="2">Transcriptional regulator</fullName>
    </submittedName>
</protein>
<organism evidence="2 3">
    <name type="scientific">Candidatus Wallbacteria bacterium HGW-Wallbacteria-1</name>
    <dbReference type="NCBI Taxonomy" id="2013854"/>
    <lineage>
        <taxon>Bacteria</taxon>
        <taxon>Candidatus Walliibacteriota</taxon>
    </lineage>
</organism>
<feature type="domain" description="DUF2087" evidence="1">
    <location>
        <begin position="184"/>
        <end position="251"/>
    </location>
</feature>
<gene>
    <name evidence="2" type="ORF">CVV64_04640</name>
</gene>
<name>A0A2N1PRU1_9BACT</name>
<evidence type="ECO:0000313" key="2">
    <source>
        <dbReference type="EMBL" id="PKK91060.1"/>
    </source>
</evidence>
<comment type="caution">
    <text evidence="2">The sequence shown here is derived from an EMBL/GenBank/DDBJ whole genome shotgun (WGS) entry which is preliminary data.</text>
</comment>
<dbReference type="EMBL" id="PGXC01000003">
    <property type="protein sequence ID" value="PKK91060.1"/>
    <property type="molecule type" value="Genomic_DNA"/>
</dbReference>
<proteinExistence type="predicted"/>
<reference evidence="2 3" key="1">
    <citation type="journal article" date="2017" name="ISME J.">
        <title>Potential for microbial H2 and metal transformations associated with novel bacteria and archaea in deep terrestrial subsurface sediments.</title>
        <authorList>
            <person name="Hernsdorf A.W."/>
            <person name="Amano Y."/>
            <person name="Miyakawa K."/>
            <person name="Ise K."/>
            <person name="Suzuki Y."/>
            <person name="Anantharaman K."/>
            <person name="Probst A."/>
            <person name="Burstein D."/>
            <person name="Thomas B.C."/>
            <person name="Banfield J.F."/>
        </authorList>
    </citation>
    <scope>NUCLEOTIDE SEQUENCE [LARGE SCALE GENOMIC DNA]</scope>
    <source>
        <strain evidence="2">HGW-Wallbacteria-1</strain>
    </source>
</reference>
<evidence type="ECO:0000313" key="3">
    <source>
        <dbReference type="Proteomes" id="UP000233256"/>
    </source>
</evidence>
<evidence type="ECO:0000259" key="1">
    <source>
        <dbReference type="Pfam" id="PF09860"/>
    </source>
</evidence>